<evidence type="ECO:0000313" key="8">
    <source>
        <dbReference type="Proteomes" id="UP000789595"/>
    </source>
</evidence>
<accession>A0A8J2S4A1</accession>
<proteinExistence type="predicted"/>
<sequence length="505" mass="52725">MLRAWRYDAEEQWHQSRSPLENVLAEGFELLRWSVLAASTIGPGTVIVCSKAGYQYAYRLLWALVLASFVAYALQEGSARLSIRGRTTLGGAMRKFMQKQICTSVAVGILIGNTAYQANNFVGAAEALYALGVPRNNPGIRVVIHLLLMMAILATLFLGDVDRVSAALGVVSILMIVVFGVAVGELGVNGSKLFLGLLPSVPPSGSAVVAVSLVATTAVPFNAFLASCSAKPPKTSGERAASTAVSSMRRGVTLSTWIAAILSILIAATGAGVARRGDVDGSYSVETLVDALREAEGKVAVFAFGLGLYAAAFSSTLTVALGAALCLGSLLSDKDDATWKPPHGKNARFVILGVNFIAFLVGASGAPTVPVVLVAQVVNGLLLPVVALCLVLCFESPKVISTPQPLLRSAALVFSFATTVFLAADGVLSKVADASVAINVAFALSILATVGLIALLWWMRKGRSKEQAEFELSCRELPVPNPLASQLGSPSLTRRAVDTNVAPAP</sequence>
<gene>
    <name evidence="7" type="ORF">PECAL_1P08140</name>
</gene>
<evidence type="ECO:0000256" key="5">
    <source>
        <dbReference type="ARBA" id="ARBA00023136"/>
    </source>
</evidence>
<feature type="transmembrane region" description="Helical" evidence="6">
    <location>
        <begin position="139"/>
        <end position="159"/>
    </location>
</feature>
<dbReference type="InterPro" id="IPR001046">
    <property type="entry name" value="NRAMP_fam"/>
</dbReference>
<dbReference type="GO" id="GO:0015086">
    <property type="term" value="F:cadmium ion transmembrane transporter activity"/>
    <property type="evidence" value="ECO:0007669"/>
    <property type="project" value="TreeGrafter"/>
</dbReference>
<feature type="transmembrane region" description="Helical" evidence="6">
    <location>
        <begin position="101"/>
        <end position="119"/>
    </location>
</feature>
<evidence type="ECO:0000313" key="7">
    <source>
        <dbReference type="EMBL" id="CAH0364452.1"/>
    </source>
</evidence>
<keyword evidence="2" id="KW-0813">Transport</keyword>
<feature type="transmembrane region" description="Helical" evidence="6">
    <location>
        <begin position="373"/>
        <end position="394"/>
    </location>
</feature>
<evidence type="ECO:0000256" key="4">
    <source>
        <dbReference type="ARBA" id="ARBA00022989"/>
    </source>
</evidence>
<dbReference type="PANTHER" id="PTHR11706">
    <property type="entry name" value="SOLUTE CARRIER PROTEIN FAMILY 11 MEMBER"/>
    <property type="match status" value="1"/>
</dbReference>
<name>A0A8J2S4A1_9STRA</name>
<dbReference type="EMBL" id="CAKKNE010000001">
    <property type="protein sequence ID" value="CAH0364452.1"/>
    <property type="molecule type" value="Genomic_DNA"/>
</dbReference>
<feature type="transmembrane region" description="Helical" evidence="6">
    <location>
        <begin position="251"/>
        <end position="274"/>
    </location>
</feature>
<evidence type="ECO:0000256" key="2">
    <source>
        <dbReference type="ARBA" id="ARBA00022448"/>
    </source>
</evidence>
<reference evidence="7" key="1">
    <citation type="submission" date="2021-11" db="EMBL/GenBank/DDBJ databases">
        <authorList>
            <consortium name="Genoscope - CEA"/>
            <person name="William W."/>
        </authorList>
    </citation>
    <scope>NUCLEOTIDE SEQUENCE</scope>
</reference>
<dbReference type="GO" id="GO:0034755">
    <property type="term" value="P:iron ion transmembrane transport"/>
    <property type="evidence" value="ECO:0007669"/>
    <property type="project" value="TreeGrafter"/>
</dbReference>
<dbReference type="OrthoDB" id="427182at2759"/>
<feature type="transmembrane region" description="Helical" evidence="6">
    <location>
        <begin position="299"/>
        <end position="328"/>
    </location>
</feature>
<organism evidence="7 8">
    <name type="scientific">Pelagomonas calceolata</name>
    <dbReference type="NCBI Taxonomy" id="35677"/>
    <lineage>
        <taxon>Eukaryota</taxon>
        <taxon>Sar</taxon>
        <taxon>Stramenopiles</taxon>
        <taxon>Ochrophyta</taxon>
        <taxon>Pelagophyceae</taxon>
        <taxon>Pelagomonadales</taxon>
        <taxon>Pelagomonadaceae</taxon>
        <taxon>Pelagomonas</taxon>
    </lineage>
</organism>
<comment type="caution">
    <text evidence="7">The sequence shown here is derived from an EMBL/GenBank/DDBJ whole genome shotgun (WGS) entry which is preliminary data.</text>
</comment>
<evidence type="ECO:0000256" key="3">
    <source>
        <dbReference type="ARBA" id="ARBA00022692"/>
    </source>
</evidence>
<dbReference type="GO" id="GO:0005886">
    <property type="term" value="C:plasma membrane"/>
    <property type="evidence" value="ECO:0007669"/>
    <property type="project" value="TreeGrafter"/>
</dbReference>
<dbReference type="Pfam" id="PF01566">
    <property type="entry name" value="Nramp"/>
    <property type="match status" value="1"/>
</dbReference>
<comment type="subcellular location">
    <subcellularLocation>
        <location evidence="1">Membrane</location>
        <topology evidence="1">Multi-pass membrane protein</topology>
    </subcellularLocation>
</comment>
<keyword evidence="8" id="KW-1185">Reference proteome</keyword>
<dbReference type="Proteomes" id="UP000789595">
    <property type="component" value="Unassembled WGS sequence"/>
</dbReference>
<feature type="transmembrane region" description="Helical" evidence="6">
    <location>
        <begin position="406"/>
        <end position="424"/>
    </location>
</feature>
<dbReference type="PANTHER" id="PTHR11706:SF33">
    <property type="entry name" value="NATURAL RESISTANCE-ASSOCIATED MACROPHAGE PROTEIN 2"/>
    <property type="match status" value="1"/>
</dbReference>
<dbReference type="GO" id="GO:0005384">
    <property type="term" value="F:manganese ion transmembrane transporter activity"/>
    <property type="evidence" value="ECO:0007669"/>
    <property type="project" value="TreeGrafter"/>
</dbReference>
<feature type="transmembrane region" description="Helical" evidence="6">
    <location>
        <begin position="349"/>
        <end position="367"/>
    </location>
</feature>
<feature type="transmembrane region" description="Helical" evidence="6">
    <location>
        <begin position="207"/>
        <end position="230"/>
    </location>
</feature>
<feature type="transmembrane region" description="Helical" evidence="6">
    <location>
        <begin position="436"/>
        <end position="458"/>
    </location>
</feature>
<protein>
    <submittedName>
        <fullName evidence="7">Uncharacterized protein</fullName>
    </submittedName>
</protein>
<evidence type="ECO:0000256" key="1">
    <source>
        <dbReference type="ARBA" id="ARBA00004141"/>
    </source>
</evidence>
<feature type="transmembrane region" description="Helical" evidence="6">
    <location>
        <begin position="166"/>
        <end position="187"/>
    </location>
</feature>
<dbReference type="AlphaFoldDB" id="A0A8J2S4A1"/>
<evidence type="ECO:0000256" key="6">
    <source>
        <dbReference type="SAM" id="Phobius"/>
    </source>
</evidence>
<keyword evidence="5 6" id="KW-0472">Membrane</keyword>
<keyword evidence="4 6" id="KW-1133">Transmembrane helix</keyword>
<keyword evidence="3 6" id="KW-0812">Transmembrane</keyword>